<gene>
    <name evidence="2" type="ORF">A33O_15940</name>
</gene>
<reference evidence="2 3" key="1">
    <citation type="journal article" date="2012" name="J. Bacteriol.">
        <title>Genome Sequence of Nitratireductor aquibiodomus Strain RA22.</title>
        <authorList>
            <person name="Singh A."/>
            <person name="Jangir P.K."/>
            <person name="Kumari C."/>
            <person name="Sharma R."/>
        </authorList>
    </citation>
    <scope>NUCLEOTIDE SEQUENCE [LARGE SCALE GENOMIC DNA]</scope>
    <source>
        <strain evidence="2 3">RA22</strain>
    </source>
</reference>
<sequence length="270" mass="29328">MEADLEEGRSLASVLNSPLPDGVATIAIGIEASPSRDGRLGDQGVRGIMNDLERLGSAVKRAVVKGKPTDAEKMESVNLIEERLQAEVNLTVGHGLRYVREDRWAAAATGSATMARGWFTTSARMIMSGLFWERSWPYLAAVFATGLWYIFLEKPFPSDARPLIGATGTVSAVLVGFLVTAKTIVLGLTGSAVFKTLVQSGYHRIFYSYFFEAEAGGLCLLLISMVGFFAMDPDGGTTLLYAATWMLAAMVSLTLFVRVMFLLFSFLRQA</sequence>
<evidence type="ECO:0000256" key="1">
    <source>
        <dbReference type="SAM" id="Phobius"/>
    </source>
</evidence>
<feature type="transmembrane region" description="Helical" evidence="1">
    <location>
        <begin position="172"/>
        <end position="194"/>
    </location>
</feature>
<protein>
    <submittedName>
        <fullName evidence="2">Uncharacterized protein</fullName>
    </submittedName>
</protein>
<evidence type="ECO:0000313" key="2">
    <source>
        <dbReference type="EMBL" id="EIM73275.1"/>
    </source>
</evidence>
<comment type="caution">
    <text evidence="2">The sequence shown here is derived from an EMBL/GenBank/DDBJ whole genome shotgun (WGS) entry which is preliminary data.</text>
</comment>
<keyword evidence="1" id="KW-0812">Transmembrane</keyword>
<dbReference type="Proteomes" id="UP000004622">
    <property type="component" value="Unassembled WGS sequence"/>
</dbReference>
<name>I5BUM3_9HYPH</name>
<keyword evidence="1" id="KW-0472">Membrane</keyword>
<organism evidence="2 3">
    <name type="scientific">Nitratireductor aquibiodomus RA22</name>
    <dbReference type="NCBI Taxonomy" id="1189611"/>
    <lineage>
        <taxon>Bacteria</taxon>
        <taxon>Pseudomonadati</taxon>
        <taxon>Pseudomonadota</taxon>
        <taxon>Alphaproteobacteria</taxon>
        <taxon>Hyphomicrobiales</taxon>
        <taxon>Phyllobacteriaceae</taxon>
        <taxon>Nitratireductor</taxon>
    </lineage>
</organism>
<dbReference type="AlphaFoldDB" id="I5BUM3"/>
<feature type="transmembrane region" description="Helical" evidence="1">
    <location>
        <begin position="242"/>
        <end position="267"/>
    </location>
</feature>
<feature type="transmembrane region" description="Helical" evidence="1">
    <location>
        <begin position="135"/>
        <end position="152"/>
    </location>
</feature>
<accession>I5BUM3</accession>
<keyword evidence="1" id="KW-1133">Transmembrane helix</keyword>
<feature type="transmembrane region" description="Helical" evidence="1">
    <location>
        <begin position="206"/>
        <end position="230"/>
    </location>
</feature>
<proteinExistence type="predicted"/>
<evidence type="ECO:0000313" key="3">
    <source>
        <dbReference type="Proteomes" id="UP000004622"/>
    </source>
</evidence>
<dbReference type="EMBL" id="AJXZ01000040">
    <property type="protein sequence ID" value="EIM73275.1"/>
    <property type="molecule type" value="Genomic_DNA"/>
</dbReference>